<dbReference type="PANTHER" id="PTHR18952:SF265">
    <property type="entry name" value="CARBONIC ANHYDRASE"/>
    <property type="match status" value="1"/>
</dbReference>
<evidence type="ECO:0000256" key="5">
    <source>
        <dbReference type="ARBA" id="ARBA00022723"/>
    </source>
</evidence>
<dbReference type="OMA" id="INPHWKV"/>
<dbReference type="InterPro" id="IPR001148">
    <property type="entry name" value="CA_dom"/>
</dbReference>
<dbReference type="PROSITE" id="PS00162">
    <property type="entry name" value="ALPHA_CA_1"/>
    <property type="match status" value="1"/>
</dbReference>
<dbReference type="EC" id="4.2.1.1" evidence="4 9"/>
<comment type="catalytic activity">
    <reaction evidence="8 9">
        <text>hydrogencarbonate + H(+) = CO2 + H2O</text>
        <dbReference type="Rhea" id="RHEA:10748"/>
        <dbReference type="ChEBI" id="CHEBI:15377"/>
        <dbReference type="ChEBI" id="CHEBI:15378"/>
        <dbReference type="ChEBI" id="CHEBI:16526"/>
        <dbReference type="ChEBI" id="CHEBI:17544"/>
        <dbReference type="EC" id="4.2.1.1"/>
    </reaction>
</comment>
<evidence type="ECO:0000256" key="2">
    <source>
        <dbReference type="ARBA" id="ARBA00002904"/>
    </source>
</evidence>
<feature type="chain" id="PRO_5025075346" description="Carbonic anhydrase" evidence="9">
    <location>
        <begin position="17"/>
        <end position="276"/>
    </location>
</feature>
<dbReference type="VEuPathDB" id="FungiDB:SAPIO_CDS0235"/>
<evidence type="ECO:0000256" key="7">
    <source>
        <dbReference type="ARBA" id="ARBA00023239"/>
    </source>
</evidence>
<evidence type="ECO:0000256" key="4">
    <source>
        <dbReference type="ARBA" id="ARBA00012925"/>
    </source>
</evidence>
<dbReference type="SMART" id="SM01057">
    <property type="entry name" value="Carb_anhydrase"/>
    <property type="match status" value="1"/>
</dbReference>
<dbReference type="CDD" id="cd03124">
    <property type="entry name" value="alpha_CA_prokaryotic_like"/>
    <property type="match status" value="1"/>
</dbReference>
<dbReference type="GO" id="GO:0008270">
    <property type="term" value="F:zinc ion binding"/>
    <property type="evidence" value="ECO:0007669"/>
    <property type="project" value="UniProtKB-UniRule"/>
</dbReference>
<evidence type="ECO:0000313" key="11">
    <source>
        <dbReference type="EMBL" id="KEZ46898.1"/>
    </source>
</evidence>
<dbReference type="EMBL" id="JOWA01000011">
    <property type="protein sequence ID" value="KEZ46898.1"/>
    <property type="molecule type" value="Genomic_DNA"/>
</dbReference>
<dbReference type="GeneID" id="27718387"/>
<dbReference type="OrthoDB" id="429145at2759"/>
<feature type="domain" description="Alpha-carbonic anhydrase" evidence="10">
    <location>
        <begin position="33"/>
        <end position="276"/>
    </location>
</feature>
<evidence type="ECO:0000256" key="8">
    <source>
        <dbReference type="ARBA" id="ARBA00048348"/>
    </source>
</evidence>
<evidence type="ECO:0000256" key="1">
    <source>
        <dbReference type="ARBA" id="ARBA00001947"/>
    </source>
</evidence>
<dbReference type="InterPro" id="IPR036398">
    <property type="entry name" value="CA_dom_sf"/>
</dbReference>
<dbReference type="HOGENOM" id="CLU_039326_0_1_1"/>
<evidence type="ECO:0000313" key="12">
    <source>
        <dbReference type="Proteomes" id="UP000028545"/>
    </source>
</evidence>
<dbReference type="RefSeq" id="XP_016646697.1">
    <property type="nucleotide sequence ID" value="XM_016783064.1"/>
</dbReference>
<keyword evidence="7 9" id="KW-0456">Lyase</keyword>
<dbReference type="Pfam" id="PF00194">
    <property type="entry name" value="Carb_anhydrase"/>
    <property type="match status" value="1"/>
</dbReference>
<sequence length="276" mass="29780">MKSLAIISSLAPLASALCYRDPSLHARSEFTPPSFGYTGLQGPLNWHGLSADNIACAEGTHQSPISIDTSAGNIPVVKGERLSLELDSYFFGTEVENLGTTVEVPANGTLNRDGKAYNLVQFHFHTSSEHRIDDETYAMEAHFVFRAEDQSLSVVGILIDVSSHGPTSRFFTNALSNVHDIPHAGDIGETGPLFSGEIEDLVSGSDVFQYNGSLTTPPCSEGVAWNVVRDPVYVSAKTYRAAKSVLRFNSRYTQNAPGEINLLQNAVETIGAANDE</sequence>
<accession>A0A084GHT6</accession>
<protein>
    <recommendedName>
        <fullName evidence="4 9">Carbonic anhydrase</fullName>
        <ecNumber evidence="4 9">4.2.1.1</ecNumber>
    </recommendedName>
</protein>
<dbReference type="SUPFAM" id="SSF51069">
    <property type="entry name" value="Carbonic anhydrase"/>
    <property type="match status" value="1"/>
</dbReference>
<feature type="signal peptide" evidence="9">
    <location>
        <begin position="1"/>
        <end position="16"/>
    </location>
</feature>
<keyword evidence="5 9" id="KW-0479">Metal-binding</keyword>
<dbReference type="InterPro" id="IPR041891">
    <property type="entry name" value="Alpha_CA_prokaryot-like"/>
</dbReference>
<evidence type="ECO:0000256" key="6">
    <source>
        <dbReference type="ARBA" id="ARBA00022833"/>
    </source>
</evidence>
<evidence type="ECO:0000256" key="3">
    <source>
        <dbReference type="ARBA" id="ARBA00010718"/>
    </source>
</evidence>
<keyword evidence="6 9" id="KW-0862">Zinc</keyword>
<keyword evidence="9" id="KW-0732">Signal</keyword>
<dbReference type="Proteomes" id="UP000028545">
    <property type="component" value="Unassembled WGS sequence"/>
</dbReference>
<dbReference type="InterPro" id="IPR023561">
    <property type="entry name" value="Carbonic_anhydrase_a-class"/>
</dbReference>
<name>A0A084GHT6_PSEDA</name>
<reference evidence="11 12" key="1">
    <citation type="journal article" date="2014" name="Genome Announc.">
        <title>Draft genome sequence of the pathogenic fungus Scedosporium apiospermum.</title>
        <authorList>
            <person name="Vandeputte P."/>
            <person name="Ghamrawi S."/>
            <person name="Rechenmann M."/>
            <person name="Iltis A."/>
            <person name="Giraud S."/>
            <person name="Fleury M."/>
            <person name="Thornton C."/>
            <person name="Delhaes L."/>
            <person name="Meyer W."/>
            <person name="Papon N."/>
            <person name="Bouchara J.P."/>
        </authorList>
    </citation>
    <scope>NUCLEOTIDE SEQUENCE [LARGE SCALE GENOMIC DNA]</scope>
    <source>
        <strain evidence="11 12">IHEM 14462</strain>
    </source>
</reference>
<dbReference type="KEGG" id="sapo:SAPIO_CDS0235"/>
<comment type="caution">
    <text evidence="11">The sequence shown here is derived from an EMBL/GenBank/DDBJ whole genome shotgun (WGS) entry which is preliminary data.</text>
</comment>
<comment type="cofactor">
    <cofactor evidence="1 9">
        <name>Zn(2+)</name>
        <dbReference type="ChEBI" id="CHEBI:29105"/>
    </cofactor>
</comment>
<evidence type="ECO:0000259" key="10">
    <source>
        <dbReference type="PROSITE" id="PS51144"/>
    </source>
</evidence>
<dbReference type="GO" id="GO:0004089">
    <property type="term" value="F:carbonate dehydratase activity"/>
    <property type="evidence" value="ECO:0007669"/>
    <property type="project" value="UniProtKB-UniRule"/>
</dbReference>
<dbReference type="AlphaFoldDB" id="A0A084GHT6"/>
<proteinExistence type="inferred from homology"/>
<evidence type="ECO:0000256" key="9">
    <source>
        <dbReference type="RuleBase" id="RU367011"/>
    </source>
</evidence>
<comment type="similarity">
    <text evidence="3 9">Belongs to the alpha-carbonic anhydrase family.</text>
</comment>
<comment type="function">
    <text evidence="2 9">Reversible hydration of carbon dioxide.</text>
</comment>
<dbReference type="Gene3D" id="3.10.200.10">
    <property type="entry name" value="Alpha carbonic anhydrase"/>
    <property type="match status" value="1"/>
</dbReference>
<gene>
    <name evidence="11" type="ORF">SAPIO_CDS0235</name>
</gene>
<dbReference type="PANTHER" id="PTHR18952">
    <property type="entry name" value="CARBONIC ANHYDRASE"/>
    <property type="match status" value="1"/>
</dbReference>
<organism evidence="11 12">
    <name type="scientific">Pseudallescheria apiosperma</name>
    <name type="common">Scedosporium apiospermum</name>
    <dbReference type="NCBI Taxonomy" id="563466"/>
    <lineage>
        <taxon>Eukaryota</taxon>
        <taxon>Fungi</taxon>
        <taxon>Dikarya</taxon>
        <taxon>Ascomycota</taxon>
        <taxon>Pezizomycotina</taxon>
        <taxon>Sordariomycetes</taxon>
        <taxon>Hypocreomycetidae</taxon>
        <taxon>Microascales</taxon>
        <taxon>Microascaceae</taxon>
        <taxon>Scedosporium</taxon>
    </lineage>
</organism>
<keyword evidence="12" id="KW-1185">Reference proteome</keyword>
<dbReference type="InterPro" id="IPR018338">
    <property type="entry name" value="Carbonic_anhydrase_a-class_CS"/>
</dbReference>
<dbReference type="PROSITE" id="PS51144">
    <property type="entry name" value="ALPHA_CA_2"/>
    <property type="match status" value="1"/>
</dbReference>